<dbReference type="PANTHER" id="PTHR25462:SF296">
    <property type="entry name" value="MEIOTIC P26, ISOFORM F"/>
    <property type="match status" value="1"/>
</dbReference>
<feature type="compositionally biased region" description="Polar residues" evidence="3">
    <location>
        <begin position="260"/>
        <end position="272"/>
    </location>
</feature>
<feature type="compositionally biased region" description="Polar residues" evidence="3">
    <location>
        <begin position="336"/>
        <end position="345"/>
    </location>
</feature>
<dbReference type="PANTHER" id="PTHR25462">
    <property type="entry name" value="BONUS, ISOFORM C-RELATED"/>
    <property type="match status" value="1"/>
</dbReference>
<evidence type="ECO:0000313" key="5">
    <source>
        <dbReference type="Proteomes" id="UP000694865"/>
    </source>
</evidence>
<evidence type="ECO:0000313" key="6">
    <source>
        <dbReference type="RefSeq" id="XP_006815109.1"/>
    </source>
</evidence>
<dbReference type="Pfam" id="PF00643">
    <property type="entry name" value="zf-B_box"/>
    <property type="match status" value="1"/>
</dbReference>
<dbReference type="InterPro" id="IPR047153">
    <property type="entry name" value="TRIM45/56/19-like"/>
</dbReference>
<dbReference type="GeneID" id="102800537"/>
<keyword evidence="5" id="KW-1185">Reference proteome</keyword>
<feature type="compositionally biased region" description="Polar residues" evidence="3">
    <location>
        <begin position="243"/>
        <end position="252"/>
    </location>
</feature>
<keyword evidence="1" id="KW-0863">Zinc-finger</keyword>
<evidence type="ECO:0000256" key="1">
    <source>
        <dbReference type="PROSITE-ProRule" id="PRU00024"/>
    </source>
</evidence>
<feature type="compositionally biased region" description="Low complexity" evidence="3">
    <location>
        <begin position="322"/>
        <end position="335"/>
    </location>
</feature>
<evidence type="ECO:0000259" key="4">
    <source>
        <dbReference type="PROSITE" id="PS50119"/>
    </source>
</evidence>
<feature type="compositionally biased region" description="Polar residues" evidence="3">
    <location>
        <begin position="363"/>
        <end position="374"/>
    </location>
</feature>
<evidence type="ECO:0000256" key="2">
    <source>
        <dbReference type="SAM" id="Coils"/>
    </source>
</evidence>
<reference evidence="6" key="1">
    <citation type="submission" date="2025-08" db="UniProtKB">
        <authorList>
            <consortium name="RefSeq"/>
        </authorList>
    </citation>
    <scope>IDENTIFICATION</scope>
    <source>
        <tissue evidence="6">Testes</tissue>
    </source>
</reference>
<keyword evidence="2" id="KW-0175">Coiled coil</keyword>
<dbReference type="SMART" id="SM00336">
    <property type="entry name" value="BBOX"/>
    <property type="match status" value="1"/>
</dbReference>
<dbReference type="InterPro" id="IPR000315">
    <property type="entry name" value="Znf_B-box"/>
</dbReference>
<keyword evidence="1" id="KW-0862">Zinc</keyword>
<feature type="domain" description="B box-type" evidence="4">
    <location>
        <begin position="11"/>
        <end position="54"/>
    </location>
</feature>
<dbReference type="Proteomes" id="UP000694865">
    <property type="component" value="Unplaced"/>
</dbReference>
<dbReference type="Gene3D" id="3.30.160.60">
    <property type="entry name" value="Classic Zinc Finger"/>
    <property type="match status" value="1"/>
</dbReference>
<dbReference type="SUPFAM" id="SSF57845">
    <property type="entry name" value="B-box zinc-binding domain"/>
    <property type="match status" value="1"/>
</dbReference>
<dbReference type="RefSeq" id="XP_006815109.1">
    <property type="nucleotide sequence ID" value="XM_006815046.1"/>
</dbReference>
<feature type="region of interest" description="Disordered" evidence="3">
    <location>
        <begin position="240"/>
        <end position="374"/>
    </location>
</feature>
<keyword evidence="1" id="KW-0479">Metal-binding</keyword>
<sequence>MIRRTNPSIEKNSVYCDKHADSKVDIYCKTCDVAVCMNCAFEKHPNPIHQYMSLEMAAENEKERFAKLVQQLGNRKNELKEAKTHVEKQFGELSHSYKASLKSIKQHAEKIHRNIEAMEIKATESLGILFQGKRNLFESMKDTADKSIAAVSNTIEFVQIEIKSSSPWNFLLARDFLQVQIDDVLTLNVNNQDISGQLDFQLSGSTDVDEFVVPKMPVSIARPSLVDGFSEIRKKKDNMDGSIITNRSSKNSLPKDKSVSSKQTVYNSQTGIHSDHTVATAEVPKQTDVTRCQQKSDRKNSKPELSKSKWQKKIRPAKRQLPNNSTTNSSVPSTSGMSSEINNTKVMKKLHENVSVVHHLTGDPSSSNGKPSEK</sequence>
<protein>
    <submittedName>
        <fullName evidence="6">Uncharacterized protein LOC102800537</fullName>
    </submittedName>
</protein>
<feature type="compositionally biased region" description="Basic and acidic residues" evidence="3">
    <location>
        <begin position="294"/>
        <end position="307"/>
    </location>
</feature>
<organism evidence="5 6">
    <name type="scientific">Saccoglossus kowalevskii</name>
    <name type="common">Acorn worm</name>
    <dbReference type="NCBI Taxonomy" id="10224"/>
    <lineage>
        <taxon>Eukaryota</taxon>
        <taxon>Metazoa</taxon>
        <taxon>Hemichordata</taxon>
        <taxon>Enteropneusta</taxon>
        <taxon>Harrimaniidae</taxon>
        <taxon>Saccoglossus</taxon>
    </lineage>
</organism>
<gene>
    <name evidence="6" type="primary">LOC102800537</name>
</gene>
<feature type="compositionally biased region" description="Basic residues" evidence="3">
    <location>
        <begin position="309"/>
        <end position="318"/>
    </location>
</feature>
<feature type="coiled-coil region" evidence="2">
    <location>
        <begin position="51"/>
        <end position="121"/>
    </location>
</feature>
<accession>A0ABM0M518</accession>
<dbReference type="PROSITE" id="PS50119">
    <property type="entry name" value="ZF_BBOX"/>
    <property type="match status" value="1"/>
</dbReference>
<evidence type="ECO:0000256" key="3">
    <source>
        <dbReference type="SAM" id="MobiDB-lite"/>
    </source>
</evidence>
<name>A0ABM0M518_SACKO</name>
<proteinExistence type="predicted"/>